<keyword evidence="3" id="KW-1185">Reference proteome</keyword>
<dbReference type="Proteomes" id="UP001058267">
    <property type="component" value="Chromosome"/>
</dbReference>
<evidence type="ECO:0000313" key="3">
    <source>
        <dbReference type="Proteomes" id="UP001058267"/>
    </source>
</evidence>
<keyword evidence="2" id="KW-0808">Transferase</keyword>
<evidence type="ECO:0000259" key="1">
    <source>
        <dbReference type="Pfam" id="PF00534"/>
    </source>
</evidence>
<evidence type="ECO:0000313" key="2">
    <source>
        <dbReference type="EMBL" id="UWN65022.1"/>
    </source>
</evidence>
<keyword evidence="2" id="KW-0328">Glycosyltransferase</keyword>
<dbReference type="GO" id="GO:0016757">
    <property type="term" value="F:glycosyltransferase activity"/>
    <property type="evidence" value="ECO:0007669"/>
    <property type="project" value="UniProtKB-KW"/>
</dbReference>
<dbReference type="EC" id="2.4.-.-" evidence="2"/>
<organism evidence="2 3">
    <name type="scientific">Alistipes senegalensis JC50</name>
    <dbReference type="NCBI Taxonomy" id="1033732"/>
    <lineage>
        <taxon>Bacteria</taxon>
        <taxon>Pseudomonadati</taxon>
        <taxon>Bacteroidota</taxon>
        <taxon>Bacteroidia</taxon>
        <taxon>Bacteroidales</taxon>
        <taxon>Rikenellaceae</taxon>
        <taxon>Alistipes</taxon>
    </lineage>
</organism>
<dbReference type="PANTHER" id="PTHR12526">
    <property type="entry name" value="GLYCOSYLTRANSFERASE"/>
    <property type="match status" value="1"/>
</dbReference>
<dbReference type="RefSeq" id="WP_227901078.1">
    <property type="nucleotide sequence ID" value="NZ_CP102252.1"/>
</dbReference>
<dbReference type="InterPro" id="IPR001296">
    <property type="entry name" value="Glyco_trans_1"/>
</dbReference>
<feature type="domain" description="Glycosyl transferase family 1" evidence="1">
    <location>
        <begin position="191"/>
        <end position="343"/>
    </location>
</feature>
<dbReference type="Gene3D" id="3.40.50.2000">
    <property type="entry name" value="Glycogen Phosphorylase B"/>
    <property type="match status" value="2"/>
</dbReference>
<dbReference type="PANTHER" id="PTHR12526:SF628">
    <property type="entry name" value="MANNOSYLGLUCOSYLGLYCERATE SYNTHASE"/>
    <property type="match status" value="1"/>
</dbReference>
<name>A0ABY5V694_9BACT</name>
<protein>
    <submittedName>
        <fullName evidence="2">Glycosyltransferase</fullName>
        <ecNumber evidence="2">2.4.-.-</ecNumber>
    </submittedName>
</protein>
<dbReference type="EMBL" id="CP102252">
    <property type="protein sequence ID" value="UWN65022.1"/>
    <property type="molecule type" value="Genomic_DNA"/>
</dbReference>
<dbReference type="SUPFAM" id="SSF53756">
    <property type="entry name" value="UDP-Glycosyltransferase/glycogen phosphorylase"/>
    <property type="match status" value="1"/>
</dbReference>
<gene>
    <name evidence="2" type="ORF">NQ519_14970</name>
</gene>
<sequence>MRLFCGGGKYKPCIFVKNFHKEFSGGPAKVETVQLPQELPFQSEAMAYWIVRHILELSIDILVVSVQPLEYMDMIRKETGNRCKFIYYHHGCPLWEVANDLAVKQCRAEMSGSWLKILEWHLLRKPKETLFRPIARHYKDLCRRVYASTDLYLVLCEEYRRRIERIVRVSPTDSKVRALTNPLTERPVPELQKRKEVLYVGRLSYADKRVDRLLRIWRRVEADFPDWELKIVGDGSERANLERQAVKSGLQRVRFCGHSTCVEVHYATGAILCMTSSFEGWPLVLIEAQAAGVVPIAFACSGGVRRIVGSDRRKGILVAPFDEKQYAAELAALMRDEALRCSMQPAMIASVSDFSLESIGQEWDRMLGELTGE</sequence>
<accession>A0ABY5V694</accession>
<dbReference type="Pfam" id="PF00534">
    <property type="entry name" value="Glycos_transf_1"/>
    <property type="match status" value="1"/>
</dbReference>
<reference evidence="2" key="1">
    <citation type="journal article" date="2022" name="Cell">
        <title>Design, construction, and in vivo augmentation of a complex gut microbiome.</title>
        <authorList>
            <person name="Cheng A.G."/>
            <person name="Ho P.Y."/>
            <person name="Aranda-Diaz A."/>
            <person name="Jain S."/>
            <person name="Yu F.B."/>
            <person name="Meng X."/>
            <person name="Wang M."/>
            <person name="Iakiviak M."/>
            <person name="Nagashima K."/>
            <person name="Zhao A."/>
            <person name="Murugkar P."/>
            <person name="Patil A."/>
            <person name="Atabakhsh K."/>
            <person name="Weakley A."/>
            <person name="Yan J."/>
            <person name="Brumbaugh A.R."/>
            <person name="Higginbottom S."/>
            <person name="Dimas A."/>
            <person name="Shiver A.L."/>
            <person name="Deutschbauer A."/>
            <person name="Neff N."/>
            <person name="Sonnenburg J.L."/>
            <person name="Huang K.C."/>
            <person name="Fischbach M.A."/>
        </authorList>
    </citation>
    <scope>NUCLEOTIDE SEQUENCE</scope>
    <source>
        <strain evidence="2">JC50</strain>
    </source>
</reference>
<proteinExistence type="predicted"/>